<name>A0AA37SHF4_9PROT</name>
<comment type="caution">
    <text evidence="1">The sequence shown here is derived from an EMBL/GenBank/DDBJ whole genome shotgun (WGS) entry which is preliminary data.</text>
</comment>
<reference evidence="2" key="1">
    <citation type="journal article" date="2019" name="Int. J. Syst. Evol. Microbiol.">
        <title>The Global Catalogue of Microorganisms (GCM) 10K type strain sequencing project: providing services to taxonomists for standard genome sequencing and annotation.</title>
        <authorList>
            <consortium name="The Broad Institute Genomics Platform"/>
            <consortium name="The Broad Institute Genome Sequencing Center for Infectious Disease"/>
            <person name="Wu L."/>
            <person name="Ma J."/>
        </authorList>
    </citation>
    <scope>NUCLEOTIDE SEQUENCE [LARGE SCALE GENOMIC DNA]</scope>
    <source>
        <strain evidence="2">NBRC 12467</strain>
    </source>
</reference>
<proteinExistence type="predicted"/>
<dbReference type="Proteomes" id="UP001156708">
    <property type="component" value="Unassembled WGS sequence"/>
</dbReference>
<organism evidence="1 2">
    <name type="scientific">Gluconobacter sphaericus NBRC 12467</name>
    <dbReference type="NCBI Taxonomy" id="1307951"/>
    <lineage>
        <taxon>Bacteria</taxon>
        <taxon>Pseudomonadati</taxon>
        <taxon>Pseudomonadota</taxon>
        <taxon>Alphaproteobacteria</taxon>
        <taxon>Acetobacterales</taxon>
        <taxon>Acetobacteraceae</taxon>
        <taxon>Gluconobacter</taxon>
    </lineage>
</organism>
<gene>
    <name evidence="1" type="ORF">GCM10007872_04870</name>
</gene>
<evidence type="ECO:0000313" key="1">
    <source>
        <dbReference type="EMBL" id="GLQ83579.1"/>
    </source>
</evidence>
<keyword evidence="2" id="KW-1185">Reference proteome</keyword>
<dbReference type="EMBL" id="BSNZ01000003">
    <property type="protein sequence ID" value="GLQ83579.1"/>
    <property type="molecule type" value="Genomic_DNA"/>
</dbReference>
<protein>
    <submittedName>
        <fullName evidence="1">Uncharacterized protein</fullName>
    </submittedName>
</protein>
<evidence type="ECO:0000313" key="2">
    <source>
        <dbReference type="Proteomes" id="UP001156708"/>
    </source>
</evidence>
<sequence length="66" mass="7300">MAKVRRRAISRLISALGTSDMGTPMETGRPELRQNAANRHWPRIRAVGLKTGNAGRETRPAFPVAF</sequence>
<dbReference type="AlphaFoldDB" id="A0AA37SHF4"/>
<accession>A0AA37SHF4</accession>